<evidence type="ECO:0000313" key="3">
    <source>
        <dbReference type="Proteomes" id="UP000000600"/>
    </source>
</evidence>
<dbReference type="EMBL" id="CT868669">
    <property type="protein sequence ID" value="CAK92744.1"/>
    <property type="molecule type" value="Genomic_DNA"/>
</dbReference>
<accession>A0EBS7</accession>
<dbReference type="InParanoid" id="A0EBS7"/>
<gene>
    <name evidence="2" type="ORF">GSPATT00025479001</name>
</gene>
<reference evidence="2 3" key="1">
    <citation type="journal article" date="2006" name="Nature">
        <title>Global trends of whole-genome duplications revealed by the ciliate Paramecium tetraurelia.</title>
        <authorList>
            <consortium name="Genoscope"/>
            <person name="Aury J.-M."/>
            <person name="Jaillon O."/>
            <person name="Duret L."/>
            <person name="Noel B."/>
            <person name="Jubin C."/>
            <person name="Porcel B.M."/>
            <person name="Segurens B."/>
            <person name="Daubin V."/>
            <person name="Anthouard V."/>
            <person name="Aiach N."/>
            <person name="Arnaiz O."/>
            <person name="Billaut A."/>
            <person name="Beisson J."/>
            <person name="Blanc I."/>
            <person name="Bouhouche K."/>
            <person name="Camara F."/>
            <person name="Duharcourt S."/>
            <person name="Guigo R."/>
            <person name="Gogendeau D."/>
            <person name="Katinka M."/>
            <person name="Keller A.-M."/>
            <person name="Kissmehl R."/>
            <person name="Klotz C."/>
            <person name="Koll F."/>
            <person name="Le Moue A."/>
            <person name="Lepere C."/>
            <person name="Malinsky S."/>
            <person name="Nowacki M."/>
            <person name="Nowak J.K."/>
            <person name="Plattner H."/>
            <person name="Poulain J."/>
            <person name="Ruiz F."/>
            <person name="Serrano V."/>
            <person name="Zagulski M."/>
            <person name="Dessen P."/>
            <person name="Betermier M."/>
            <person name="Weissenbach J."/>
            <person name="Scarpelli C."/>
            <person name="Schachter V."/>
            <person name="Sperling L."/>
            <person name="Meyer E."/>
            <person name="Cohen J."/>
            <person name="Wincker P."/>
        </authorList>
    </citation>
    <scope>NUCLEOTIDE SEQUENCE [LARGE SCALE GENOMIC DNA]</scope>
    <source>
        <strain evidence="2 3">Stock d4-2</strain>
    </source>
</reference>
<dbReference type="GeneID" id="5045926"/>
<name>A0EBS7_PARTE</name>
<feature type="transmembrane region" description="Helical" evidence="1">
    <location>
        <begin position="93"/>
        <end position="113"/>
    </location>
</feature>
<dbReference type="AlphaFoldDB" id="A0EBS7"/>
<proteinExistence type="predicted"/>
<keyword evidence="1" id="KW-0472">Membrane</keyword>
<keyword evidence="1" id="KW-0812">Transmembrane</keyword>
<organism evidence="2 3">
    <name type="scientific">Paramecium tetraurelia</name>
    <dbReference type="NCBI Taxonomy" id="5888"/>
    <lineage>
        <taxon>Eukaryota</taxon>
        <taxon>Sar</taxon>
        <taxon>Alveolata</taxon>
        <taxon>Ciliophora</taxon>
        <taxon>Intramacronucleata</taxon>
        <taxon>Oligohymenophorea</taxon>
        <taxon>Peniculida</taxon>
        <taxon>Parameciidae</taxon>
        <taxon>Paramecium</taxon>
    </lineage>
</organism>
<dbReference type="RefSeq" id="XP_001460141.1">
    <property type="nucleotide sequence ID" value="XM_001460104.1"/>
</dbReference>
<dbReference type="HOGENOM" id="CLU_1681338_0_0_1"/>
<evidence type="ECO:0000256" key="1">
    <source>
        <dbReference type="SAM" id="Phobius"/>
    </source>
</evidence>
<dbReference type="Proteomes" id="UP000000600">
    <property type="component" value="Unassembled WGS sequence"/>
</dbReference>
<keyword evidence="1" id="KW-1133">Transmembrane helix</keyword>
<protein>
    <recommendedName>
        <fullName evidence="4">Transmembrane protein</fullName>
    </recommendedName>
</protein>
<dbReference type="KEGG" id="ptm:GSPATT00025479001"/>
<evidence type="ECO:0000313" key="2">
    <source>
        <dbReference type="EMBL" id="CAK92744.1"/>
    </source>
</evidence>
<keyword evidence="3" id="KW-1185">Reference proteome</keyword>
<sequence>MTIIILTLKELIFQQAIINISSLKYDFSSRIRGSFLRPSHFYSAIFIIIHSKTSQRSIYKPQTILSLYLCQLSFQSDLNIFYQLRFFIQTHSYPILILSTILIFFSINFIFYVNNQGQNQSHQVKLDHLFSSSTNLYTNPILFTFFKMALIELPVLI</sequence>
<evidence type="ECO:0008006" key="4">
    <source>
        <dbReference type="Google" id="ProtNLM"/>
    </source>
</evidence>